<name>T0JXI2_COLGC</name>
<evidence type="ECO:0000313" key="1">
    <source>
        <dbReference type="EMBL" id="EQB44194.1"/>
    </source>
</evidence>
<dbReference type="HOGENOM" id="CLU_3438312_0_0_1"/>
<dbReference type="Proteomes" id="UP000015530">
    <property type="component" value="Unassembled WGS sequence"/>
</dbReference>
<evidence type="ECO:0000313" key="2">
    <source>
        <dbReference type="Proteomes" id="UP000015530"/>
    </source>
</evidence>
<comment type="caution">
    <text evidence="1">The sequence shown here is derived from an EMBL/GenBank/DDBJ whole genome shotgun (WGS) entry which is preliminary data.</text>
</comment>
<reference evidence="2" key="1">
    <citation type="journal article" date="2013" name="Mol. Plant Microbe Interact.">
        <title>Global aspects of pacC regulation of pathogenicity genes in Colletotrichum gloeosporioides as revealed by transcriptome analysis.</title>
        <authorList>
            <person name="Alkan N."/>
            <person name="Meng X."/>
            <person name="Friedlander G."/>
            <person name="Reuveni E."/>
            <person name="Sukno S."/>
            <person name="Sherman A."/>
            <person name="Thon M."/>
            <person name="Fluhr R."/>
            <person name="Prusky D."/>
        </authorList>
    </citation>
    <scope>NUCLEOTIDE SEQUENCE [LARGE SCALE GENOMIC DNA]</scope>
    <source>
        <strain evidence="2">Cg-14</strain>
    </source>
</reference>
<gene>
    <name evidence="1" type="ORF">CGLO_17081</name>
</gene>
<dbReference type="EMBL" id="AMYD01004069">
    <property type="protein sequence ID" value="EQB44194.1"/>
    <property type="molecule type" value="Genomic_DNA"/>
</dbReference>
<sequence length="10" mass="1170">MPRSNREIAP</sequence>
<accession>T0JXI2</accession>
<proteinExistence type="predicted"/>
<organism evidence="1 2">
    <name type="scientific">Colletotrichum gloeosporioides (strain Cg-14)</name>
    <name type="common">Anthracnose fungus</name>
    <name type="synonym">Glomerella cingulata</name>
    <dbReference type="NCBI Taxonomy" id="1237896"/>
    <lineage>
        <taxon>Eukaryota</taxon>
        <taxon>Fungi</taxon>
        <taxon>Dikarya</taxon>
        <taxon>Ascomycota</taxon>
        <taxon>Pezizomycotina</taxon>
        <taxon>Sordariomycetes</taxon>
        <taxon>Hypocreomycetidae</taxon>
        <taxon>Glomerellales</taxon>
        <taxon>Glomerellaceae</taxon>
        <taxon>Colletotrichum</taxon>
        <taxon>Colletotrichum gloeosporioides species complex</taxon>
    </lineage>
</organism>
<protein>
    <submittedName>
        <fullName evidence="1">Uncharacterized protein</fullName>
    </submittedName>
</protein>